<feature type="transmembrane region" description="Helical" evidence="1">
    <location>
        <begin position="59"/>
        <end position="77"/>
    </location>
</feature>
<evidence type="ECO:0000256" key="1">
    <source>
        <dbReference type="SAM" id="Phobius"/>
    </source>
</evidence>
<keyword evidence="1" id="KW-0472">Membrane</keyword>
<feature type="transmembrane region" description="Helical" evidence="1">
    <location>
        <begin position="20"/>
        <end position="47"/>
    </location>
</feature>
<dbReference type="EMBL" id="CP114014">
    <property type="protein sequence ID" value="XAY06483.1"/>
    <property type="molecule type" value="Genomic_DNA"/>
</dbReference>
<dbReference type="KEGG" id="parq:DSM112329_03354"/>
<reference evidence="2" key="1">
    <citation type="submission" date="2022-12" db="EMBL/GenBank/DDBJ databases">
        <title>Paraconexibacter alkalitolerans sp. nov. and Baekduia alba sp. nov., isolated from soil and emended description of the genera Paraconexibacter (Chun et al., 2020) and Baekduia (An et al., 2020).</title>
        <authorList>
            <person name="Vieira S."/>
            <person name="Huber K.J."/>
            <person name="Geppert A."/>
            <person name="Wolf J."/>
            <person name="Neumann-Schaal M."/>
            <person name="Muesken M."/>
            <person name="Overmann J."/>
        </authorList>
    </citation>
    <scope>NUCLEOTIDE SEQUENCE</scope>
    <source>
        <strain evidence="2">AEG42_29</strain>
    </source>
</reference>
<proteinExistence type="predicted"/>
<evidence type="ECO:0000313" key="2">
    <source>
        <dbReference type="EMBL" id="XAY06483.1"/>
    </source>
</evidence>
<feature type="transmembrane region" description="Helical" evidence="1">
    <location>
        <begin position="118"/>
        <end position="142"/>
    </location>
</feature>
<gene>
    <name evidence="2" type="ORF">DSM112329_03354</name>
</gene>
<sequence>MTSTSTSSSQPSTPADGSRLQAWALVLGMALGSVAMWVVIPGGWVLLAAQRSRVGTPTVGPLLMVAVGAPACMLVAAKVLGVLDRRHQAITSAVDTRRKPAAWGRSVRDADDDSPPSVLAKVMVISVALAFVALAFWFFFLASPGGGQVSGG</sequence>
<dbReference type="RefSeq" id="WP_354697715.1">
    <property type="nucleotide sequence ID" value="NZ_CP114014.1"/>
</dbReference>
<protein>
    <submittedName>
        <fullName evidence="2">Uncharacterized protein</fullName>
    </submittedName>
</protein>
<organism evidence="2">
    <name type="scientific">Paraconexibacter sp. AEG42_29</name>
    <dbReference type="NCBI Taxonomy" id="2997339"/>
    <lineage>
        <taxon>Bacteria</taxon>
        <taxon>Bacillati</taxon>
        <taxon>Actinomycetota</taxon>
        <taxon>Thermoleophilia</taxon>
        <taxon>Solirubrobacterales</taxon>
        <taxon>Paraconexibacteraceae</taxon>
        <taxon>Paraconexibacter</taxon>
    </lineage>
</organism>
<dbReference type="AlphaFoldDB" id="A0AAU7AXX0"/>
<keyword evidence="1" id="KW-1133">Transmembrane helix</keyword>
<name>A0AAU7AXX0_9ACTN</name>
<accession>A0AAU7AXX0</accession>
<keyword evidence="1" id="KW-0812">Transmembrane</keyword>